<gene>
    <name evidence="8" type="primary">gtfA</name>
    <name evidence="8" type="ORF">IAB74_08795</name>
</gene>
<evidence type="ECO:0000313" key="9">
    <source>
        <dbReference type="Proteomes" id="UP000886796"/>
    </source>
</evidence>
<feature type="domain" description="Glycosyl hydrolase family 13 catalytic" evidence="7">
    <location>
        <begin position="8"/>
        <end position="394"/>
    </location>
</feature>
<dbReference type="Gene3D" id="3.90.400.10">
    <property type="entry name" value="Oligo-1,6-glucosidase, Domain 2"/>
    <property type="match status" value="1"/>
</dbReference>
<dbReference type="Proteomes" id="UP000886796">
    <property type="component" value="Unassembled WGS sequence"/>
</dbReference>
<evidence type="ECO:0000256" key="3">
    <source>
        <dbReference type="ARBA" id="ARBA00022679"/>
    </source>
</evidence>
<protein>
    <recommendedName>
        <fullName evidence="4">Sucrose 6(F)-phosphate phosphorylase</fullName>
        <ecNumber evidence="4">2.4.1.329</ecNumber>
    </recommendedName>
</protein>
<dbReference type="SUPFAM" id="SSF51445">
    <property type="entry name" value="(Trans)glycosidases"/>
    <property type="match status" value="1"/>
</dbReference>
<dbReference type="InterPro" id="IPR016377">
    <property type="entry name" value="Sucrose_GGa_phosphorylase-rel"/>
</dbReference>
<feature type="active site" description="Proton donor" evidence="5">
    <location>
        <position position="232"/>
    </location>
</feature>
<dbReference type="AlphaFoldDB" id="A0A9D0Z416"/>
<dbReference type="InterPro" id="IPR045857">
    <property type="entry name" value="O16G_dom_2"/>
</dbReference>
<dbReference type="Gene3D" id="3.20.20.80">
    <property type="entry name" value="Glycosidases"/>
    <property type="match status" value="1"/>
</dbReference>
<feature type="binding site" evidence="6">
    <location>
        <position position="390"/>
    </location>
    <ligand>
        <name>substrate</name>
    </ligand>
</feature>
<evidence type="ECO:0000256" key="5">
    <source>
        <dbReference type="PIRSR" id="PIRSR003059-1"/>
    </source>
</evidence>
<sequence>MKNHIMLITYPDSFGKNLQELNHVLHTYFPKEIGAVHILPFYPSSGDRGFAPIDYRRVSPEFGTWDDIETISRDYEIMADFMINHLSKRSEEFQDFVKKHDDSEYAHLFMRFKDFWENGFPTEEEIALLNKRKPCAPCVDIDFADGTTEKIWCTFDEEQMDLDLRSEAAWKFVERTLREITSHGIPLIRLDALAFATKRPGTTCFFLEPDFWQLIDRVRDMLEGTGVELLPEIHDHYTKQLSIADHGYYVYDFVLPVMVLHTLYTHSNTRLLHWLNICPRKQYTTLDTHDGLGTVDVVDLLTKEELDSVIRKTEDYGANFKWDYSKDSQGAKVVYQINCSYYSAVGENDQAYLLARAIQFFTPGIPQVYYMGLLAGPNDYELMERTHYDRNISRHNYTLEEIDEAVQKPVVQKLCKMMRFYNAHPAFSGEMSLPPQEEGELKILWEGNGDKVLLEADLNTCDFTISYWENGEKKPLEL</sequence>
<evidence type="ECO:0000259" key="7">
    <source>
        <dbReference type="SMART" id="SM00642"/>
    </source>
</evidence>
<comment type="caution">
    <text evidence="8">The sequence shown here is derived from an EMBL/GenBank/DDBJ whole genome shotgun (WGS) entry which is preliminary data.</text>
</comment>
<reference evidence="8" key="1">
    <citation type="submission" date="2020-10" db="EMBL/GenBank/DDBJ databases">
        <authorList>
            <person name="Gilroy R."/>
        </authorList>
    </citation>
    <scope>NUCLEOTIDE SEQUENCE</scope>
    <source>
        <strain evidence="8">13361</strain>
    </source>
</reference>
<organism evidence="8 9">
    <name type="scientific">Candidatus Faecousia excrementigallinarum</name>
    <dbReference type="NCBI Taxonomy" id="2840806"/>
    <lineage>
        <taxon>Bacteria</taxon>
        <taxon>Bacillati</taxon>
        <taxon>Bacillota</taxon>
        <taxon>Clostridia</taxon>
        <taxon>Eubacteriales</taxon>
        <taxon>Oscillospiraceae</taxon>
        <taxon>Faecousia</taxon>
    </lineage>
</organism>
<feature type="active site" description="Nucleophile" evidence="5">
    <location>
        <position position="191"/>
    </location>
</feature>
<dbReference type="EC" id="2.4.1.329" evidence="4"/>
<dbReference type="NCBIfam" id="TIGR03852">
    <property type="entry name" value="sucrose_gtfA"/>
    <property type="match status" value="1"/>
</dbReference>
<dbReference type="PIRSF" id="PIRSF003059">
    <property type="entry name" value="Sucrose_phosphorylase"/>
    <property type="match status" value="1"/>
</dbReference>
<feature type="binding site" evidence="6">
    <location>
        <position position="85"/>
    </location>
    <ligand>
        <name>substrate</name>
    </ligand>
</feature>
<comment type="catalytic activity">
    <reaction evidence="4">
        <text>sucrose 6(F)-phosphate + phosphate = beta-D-fructose 6-phosphate + alpha-D-glucose 1-phosphate</text>
        <dbReference type="Rhea" id="RHEA:38863"/>
        <dbReference type="ChEBI" id="CHEBI:43474"/>
        <dbReference type="ChEBI" id="CHEBI:57634"/>
        <dbReference type="ChEBI" id="CHEBI:57723"/>
        <dbReference type="ChEBI" id="CHEBI:58601"/>
        <dbReference type="EC" id="2.4.1.329"/>
    </reaction>
</comment>
<evidence type="ECO:0000256" key="1">
    <source>
        <dbReference type="ARBA" id="ARBA00008452"/>
    </source>
</evidence>
<evidence type="ECO:0000256" key="6">
    <source>
        <dbReference type="PIRSR" id="PIRSR003059-2"/>
    </source>
</evidence>
<evidence type="ECO:0000256" key="2">
    <source>
        <dbReference type="ARBA" id="ARBA00022676"/>
    </source>
</evidence>
<dbReference type="InterPro" id="IPR006047">
    <property type="entry name" value="GH13_cat_dom"/>
</dbReference>
<feature type="binding site" evidence="6">
    <location>
        <begin position="189"/>
        <end position="191"/>
    </location>
    <ligand>
        <name>substrate</name>
    </ligand>
</feature>
<reference evidence="8" key="2">
    <citation type="journal article" date="2021" name="PeerJ">
        <title>Extensive microbial diversity within the chicken gut microbiome revealed by metagenomics and culture.</title>
        <authorList>
            <person name="Gilroy R."/>
            <person name="Ravi A."/>
            <person name="Getino M."/>
            <person name="Pursley I."/>
            <person name="Horton D.L."/>
            <person name="Alikhan N.F."/>
            <person name="Baker D."/>
            <person name="Gharbi K."/>
            <person name="Hall N."/>
            <person name="Watson M."/>
            <person name="Adriaenssens E.M."/>
            <person name="Foster-Nyarko E."/>
            <person name="Jarju S."/>
            <person name="Secka A."/>
            <person name="Antonio M."/>
            <person name="Oren A."/>
            <person name="Chaudhuri R.R."/>
            <person name="La Ragione R."/>
            <person name="Hildebrand F."/>
            <person name="Pallen M.J."/>
        </authorList>
    </citation>
    <scope>NUCLEOTIDE SEQUENCE</scope>
    <source>
        <strain evidence="8">13361</strain>
    </source>
</reference>
<name>A0A9D0Z416_9FIRM</name>
<keyword evidence="3 4" id="KW-0808">Transferase</keyword>
<comment type="similarity">
    <text evidence="1 4">Belongs to the glycosyl hydrolase 13 family. Sucrose phosphorylase subfamily.</text>
</comment>
<dbReference type="InterPro" id="IPR017853">
    <property type="entry name" value="GH"/>
</dbReference>
<dbReference type="CDD" id="cd11355">
    <property type="entry name" value="AmyAc_Sucrose_phosphorylase"/>
    <property type="match status" value="1"/>
</dbReference>
<proteinExistence type="inferred from homology"/>
<dbReference type="SMART" id="SM00642">
    <property type="entry name" value="Aamy"/>
    <property type="match status" value="1"/>
</dbReference>
<evidence type="ECO:0000313" key="8">
    <source>
        <dbReference type="EMBL" id="HIQ68589.1"/>
    </source>
</evidence>
<dbReference type="GO" id="GO:0004645">
    <property type="term" value="F:1,4-alpha-oligoglucan phosphorylase activity"/>
    <property type="evidence" value="ECO:0007669"/>
    <property type="project" value="UniProtKB-UniRule"/>
</dbReference>
<evidence type="ECO:0000256" key="4">
    <source>
        <dbReference type="PIRNR" id="PIRNR003059"/>
    </source>
</evidence>
<dbReference type="EMBL" id="DVFK01000116">
    <property type="protein sequence ID" value="HIQ68589.1"/>
    <property type="molecule type" value="Genomic_DNA"/>
</dbReference>
<dbReference type="Pfam" id="PF00128">
    <property type="entry name" value="Alpha-amylase"/>
    <property type="match status" value="1"/>
</dbReference>
<accession>A0A9D0Z416</accession>
<feature type="binding site" evidence="6">
    <location>
        <begin position="289"/>
        <end position="290"/>
    </location>
    <ligand>
        <name>sucrose</name>
        <dbReference type="ChEBI" id="CHEBI:17992"/>
    </ligand>
</feature>
<keyword evidence="2 4" id="KW-0328">Glycosyltransferase</keyword>
<dbReference type="PANTHER" id="PTHR38784">
    <property type="entry name" value="SUCROSE PHOSPHORYLASE"/>
    <property type="match status" value="1"/>
</dbReference>
<dbReference type="PANTHER" id="PTHR38784:SF1">
    <property type="entry name" value="SUCROSE PHOSPHORYLASE"/>
    <property type="match status" value="1"/>
</dbReference>
<feature type="binding site" evidence="6">
    <location>
        <position position="47"/>
    </location>
    <ligand>
        <name>substrate</name>
    </ligand>
</feature>
<dbReference type="InterPro" id="IPR022527">
    <property type="entry name" value="Sucrose_phospho"/>
</dbReference>
<feature type="binding site" evidence="6">
    <location>
        <position position="232"/>
    </location>
    <ligand>
        <name>sucrose</name>
        <dbReference type="ChEBI" id="CHEBI:17992"/>
    </ligand>
</feature>
<dbReference type="GO" id="GO:0005975">
    <property type="term" value="P:carbohydrate metabolic process"/>
    <property type="evidence" value="ECO:0007669"/>
    <property type="project" value="InterPro"/>
</dbReference>